<accession>A0A2U8P1K6</accession>
<dbReference type="Proteomes" id="UP000215703">
    <property type="component" value="Chromosome"/>
</dbReference>
<dbReference type="AlphaFoldDB" id="A0A2U8P1K6"/>
<evidence type="ECO:0000313" key="1">
    <source>
        <dbReference type="EMBL" id="AWL91537.1"/>
    </source>
</evidence>
<organism evidence="1 2">
    <name type="scientific">Bradyrhizobium ottawaense</name>
    <dbReference type="NCBI Taxonomy" id="931866"/>
    <lineage>
        <taxon>Bacteria</taxon>
        <taxon>Pseudomonadati</taxon>
        <taxon>Pseudomonadota</taxon>
        <taxon>Alphaproteobacteria</taxon>
        <taxon>Hyphomicrobiales</taxon>
        <taxon>Nitrobacteraceae</taxon>
        <taxon>Bradyrhizobium</taxon>
    </lineage>
</organism>
<reference evidence="1 2" key="2">
    <citation type="journal article" date="2017" name="Syst. Appl. Microbiol.">
        <title>Soybeans inoculated with root zone soils of Canadian native legumes harbour diverse and novel Bradyrhizobium spp. that possess agricultural potential.</title>
        <authorList>
            <person name="Bromfield E.S.P."/>
            <person name="Cloutier S."/>
            <person name="Tambong J.T."/>
            <person name="Tran Thi T.V."/>
        </authorList>
    </citation>
    <scope>NUCLEOTIDE SEQUENCE [LARGE SCALE GENOMIC DNA]</scope>
    <source>
        <strain evidence="1 2">OO99</strain>
    </source>
</reference>
<name>A0A2U8P1K6_9BRAD</name>
<reference evidence="1 2" key="1">
    <citation type="journal article" date="2014" name="Int. J. Syst. Evol. Microbiol.">
        <title>Bradyrhizobium ottawaense sp. nov., a symbiotic nitrogen fixing bacterium from root nodules of soybeans in Canada.</title>
        <authorList>
            <person name="Yu X."/>
            <person name="Cloutier S."/>
            <person name="Tambong J.T."/>
            <person name="Bromfield E.S."/>
        </authorList>
    </citation>
    <scope>NUCLEOTIDE SEQUENCE [LARGE SCALE GENOMIC DNA]</scope>
    <source>
        <strain evidence="1 2">OO99</strain>
    </source>
</reference>
<gene>
    <name evidence="1" type="ORF">CIT37_04150</name>
</gene>
<sequence>MRSQLSHFAAIATGDEAEQAASFLPVWDGLKYCRHSDAAMISATDCGSSVIPTSHACSACTI</sequence>
<dbReference type="EMBL" id="CP029425">
    <property type="protein sequence ID" value="AWL91537.1"/>
    <property type="molecule type" value="Genomic_DNA"/>
</dbReference>
<protein>
    <submittedName>
        <fullName evidence="1">Uncharacterized protein</fullName>
    </submittedName>
</protein>
<proteinExistence type="predicted"/>
<evidence type="ECO:0000313" key="2">
    <source>
        <dbReference type="Proteomes" id="UP000215703"/>
    </source>
</evidence>